<evidence type="ECO:0000256" key="1">
    <source>
        <dbReference type="ARBA" id="ARBA00004123"/>
    </source>
</evidence>
<comment type="similarity">
    <text evidence="3">Belongs to the ubiquitin-activating E1 family.</text>
</comment>
<dbReference type="PRINTS" id="PR01849">
    <property type="entry name" value="UBIQUITINACT"/>
</dbReference>
<keyword evidence="5" id="KW-0539">Nucleus</keyword>
<dbReference type="Proteomes" id="UP000006701">
    <property type="component" value="Unassembled WGS sequence"/>
</dbReference>
<dbReference type="HOGENOM" id="CLU_002556_4_1_1"/>
<evidence type="ECO:0000313" key="8">
    <source>
        <dbReference type="EMBL" id="EAW12519.1"/>
    </source>
</evidence>
<dbReference type="eggNOG" id="KOG2014">
    <property type="taxonomic scope" value="Eukaryota"/>
</dbReference>
<dbReference type="GO" id="GO:0019948">
    <property type="term" value="F:SUMO activating enzyme activity"/>
    <property type="evidence" value="ECO:0007669"/>
    <property type="project" value="EnsemblFungi"/>
</dbReference>
<dbReference type="Pfam" id="PF00899">
    <property type="entry name" value="ThiF"/>
    <property type="match status" value="1"/>
</dbReference>
<dbReference type="KEGG" id="act:ACLA_009420"/>
<dbReference type="EMBL" id="DS027049">
    <property type="protein sequence ID" value="EAW12519.1"/>
    <property type="molecule type" value="Genomic_DNA"/>
</dbReference>
<dbReference type="GO" id="GO:0007076">
    <property type="term" value="P:mitotic chromosome condensation"/>
    <property type="evidence" value="ECO:0007669"/>
    <property type="project" value="EnsemblFungi"/>
</dbReference>
<dbReference type="GO" id="GO:0005829">
    <property type="term" value="C:cytosol"/>
    <property type="evidence" value="ECO:0007669"/>
    <property type="project" value="EnsemblFungi"/>
</dbReference>
<evidence type="ECO:0000256" key="2">
    <source>
        <dbReference type="ARBA" id="ARBA00004718"/>
    </source>
</evidence>
<dbReference type="InterPro" id="IPR035985">
    <property type="entry name" value="Ubiquitin-activating_enz"/>
</dbReference>
<gene>
    <name evidence="8" type="ORF">ACLA_009420</name>
</gene>
<keyword evidence="9" id="KW-1185">Reference proteome</keyword>
<dbReference type="AlphaFoldDB" id="A1C9V1"/>
<dbReference type="Gene3D" id="3.40.50.720">
    <property type="entry name" value="NAD(P)-binding Rossmann-like Domain"/>
    <property type="match status" value="1"/>
</dbReference>
<dbReference type="SUPFAM" id="SSF69572">
    <property type="entry name" value="Activating enzymes of the ubiquitin-like proteins"/>
    <property type="match status" value="1"/>
</dbReference>
<evidence type="ECO:0000256" key="5">
    <source>
        <dbReference type="ARBA" id="ARBA00023242"/>
    </source>
</evidence>
<evidence type="ECO:0000313" key="9">
    <source>
        <dbReference type="Proteomes" id="UP000006701"/>
    </source>
</evidence>
<dbReference type="GO" id="GO:0016925">
    <property type="term" value="P:protein sumoylation"/>
    <property type="evidence" value="ECO:0007669"/>
    <property type="project" value="EnsemblFungi"/>
</dbReference>
<dbReference type="STRING" id="344612.A1C9V1"/>
<organism evidence="8 9">
    <name type="scientific">Aspergillus clavatus (strain ATCC 1007 / CBS 513.65 / DSM 816 / NCTC 3887 / NRRL 1 / QM 1276 / 107)</name>
    <dbReference type="NCBI Taxonomy" id="344612"/>
    <lineage>
        <taxon>Eukaryota</taxon>
        <taxon>Fungi</taxon>
        <taxon>Dikarya</taxon>
        <taxon>Ascomycota</taxon>
        <taxon>Pezizomycotina</taxon>
        <taxon>Eurotiomycetes</taxon>
        <taxon>Eurotiomycetidae</taxon>
        <taxon>Eurotiales</taxon>
        <taxon>Aspergillaceae</taxon>
        <taxon>Aspergillus</taxon>
        <taxon>Aspergillus subgen. Fumigati</taxon>
    </lineage>
</organism>
<name>A1C9V1_ASPCL</name>
<evidence type="ECO:0000259" key="7">
    <source>
        <dbReference type="Pfam" id="PF00899"/>
    </source>
</evidence>
<dbReference type="InterPro" id="IPR000011">
    <property type="entry name" value="UBQ/SUMO-activ_enz_E1-like"/>
</dbReference>
<reference evidence="8 9" key="1">
    <citation type="journal article" date="2008" name="PLoS Genet.">
        <title>Genomic islands in the pathogenic filamentous fungus Aspergillus fumigatus.</title>
        <authorList>
            <person name="Fedorova N.D."/>
            <person name="Khaldi N."/>
            <person name="Joardar V.S."/>
            <person name="Maiti R."/>
            <person name="Amedeo P."/>
            <person name="Anderson M.J."/>
            <person name="Crabtree J."/>
            <person name="Silva J.C."/>
            <person name="Badger J.H."/>
            <person name="Albarraq A."/>
            <person name="Angiuoli S."/>
            <person name="Bussey H."/>
            <person name="Bowyer P."/>
            <person name="Cotty P.J."/>
            <person name="Dyer P.S."/>
            <person name="Egan A."/>
            <person name="Galens K."/>
            <person name="Fraser-Liggett C.M."/>
            <person name="Haas B.J."/>
            <person name="Inman J.M."/>
            <person name="Kent R."/>
            <person name="Lemieux S."/>
            <person name="Malavazi I."/>
            <person name="Orvis J."/>
            <person name="Roemer T."/>
            <person name="Ronning C.M."/>
            <person name="Sundaram J.P."/>
            <person name="Sutton G."/>
            <person name="Turner G."/>
            <person name="Venter J.C."/>
            <person name="White O.R."/>
            <person name="Whitty B.R."/>
            <person name="Youngman P."/>
            <person name="Wolfe K.H."/>
            <person name="Goldman G.H."/>
            <person name="Wortman J.R."/>
            <person name="Jiang B."/>
            <person name="Denning D.W."/>
            <person name="Nierman W.C."/>
        </authorList>
    </citation>
    <scope>NUCLEOTIDE SEQUENCE [LARGE SCALE GENOMIC DNA]</scope>
    <source>
        <strain evidence="9">ATCC 1007 / CBS 513.65 / DSM 816 / NCTC 3887 / NRRL 1</strain>
    </source>
</reference>
<dbReference type="InterPro" id="IPR000594">
    <property type="entry name" value="ThiF_NAD_FAD-bd"/>
</dbReference>
<dbReference type="OrthoDB" id="1708823at2759"/>
<evidence type="ECO:0000256" key="3">
    <source>
        <dbReference type="ARBA" id="ARBA00005673"/>
    </source>
</evidence>
<evidence type="ECO:0000256" key="4">
    <source>
        <dbReference type="ARBA" id="ARBA00022786"/>
    </source>
</evidence>
<evidence type="ECO:0000256" key="6">
    <source>
        <dbReference type="ARBA" id="ARBA00044354"/>
    </source>
</evidence>
<dbReference type="CDD" id="cd01492">
    <property type="entry name" value="Aos1_SUMO"/>
    <property type="match status" value="1"/>
</dbReference>
<dbReference type="OMA" id="EFFGQFD"/>
<proteinExistence type="inferred from homology"/>
<dbReference type="RefSeq" id="XP_001273945.1">
    <property type="nucleotide sequence ID" value="XM_001273944.1"/>
</dbReference>
<dbReference type="GO" id="GO:0031510">
    <property type="term" value="C:SUMO activating enzyme complex"/>
    <property type="evidence" value="ECO:0007669"/>
    <property type="project" value="EnsemblFungi"/>
</dbReference>
<keyword evidence="4" id="KW-0833">Ubl conjugation pathway</keyword>
<dbReference type="FunFam" id="3.40.50.720:FF:000560">
    <property type="entry name" value="SUMO activating enzyme (AosA), putative"/>
    <property type="match status" value="1"/>
</dbReference>
<comment type="subcellular location">
    <subcellularLocation>
        <location evidence="1">Nucleus</location>
    </subcellularLocation>
</comment>
<comment type="pathway">
    <text evidence="2">Protein modification; protein sumoylation.</text>
</comment>
<dbReference type="InterPro" id="IPR045886">
    <property type="entry name" value="ThiF/MoeB/HesA"/>
</dbReference>
<dbReference type="VEuPathDB" id="FungiDB:ACLA_009420"/>
<dbReference type="PANTHER" id="PTHR10953:SF162">
    <property type="entry name" value="SUMO-ACTIVATING ENZYME SUBUNIT 1"/>
    <property type="match status" value="1"/>
</dbReference>
<sequence length="372" mass="42081">MAEYQENTGQLISADEIALYDRQIRLWGVKAQEKIRSANILLITFKALANEIAKNLVLAGIGTLTIVDHENVKEEDLGAQFFISEEHVGQNLQRAQAAAPAIHAMNPRVQLRVDTEDIHSKQPDFFAQFDITIATELDFATYSTINAACRIANRPFYAAGLHGFYGYAFADLISHDFVIERSRSNVSPAMQETPTRSIVNITTKKENDKVIEMVTKREIYSPLILANTSPLPEDLTRLPRRRRQVTPLLTCLRALWEFQKLSGGRLPSFSREDLELFTKLARDRHQELKLDISTLDSEFLRTFLQNLGSELSPVAAFVGGSLAQDVINVLSAREQPLQNLLLFDGEKSVAPIYPLHPFFPRMWKMRFLPSLP</sequence>
<accession>A1C9V1</accession>
<protein>
    <recommendedName>
        <fullName evidence="6">Ubiquitin-like 1-activating enzyme E1A</fullName>
    </recommendedName>
</protein>
<feature type="domain" description="THIF-type NAD/FAD binding fold" evidence="7">
    <location>
        <begin position="20"/>
        <end position="347"/>
    </location>
</feature>
<dbReference type="GeneID" id="4706900"/>
<dbReference type="PANTHER" id="PTHR10953">
    <property type="entry name" value="UBIQUITIN-ACTIVATING ENZYME E1"/>
    <property type="match status" value="1"/>
</dbReference>